<dbReference type="PATRIC" id="fig|1167006.5.peg.671"/>
<dbReference type="EMBL" id="CP003985">
    <property type="protein sequence ID" value="AGF77166.1"/>
    <property type="molecule type" value="Genomic_DNA"/>
</dbReference>
<keyword evidence="4 12" id="KW-1003">Cell membrane</keyword>
<dbReference type="Pfam" id="PF01544">
    <property type="entry name" value="CorA"/>
    <property type="match status" value="1"/>
</dbReference>
<organism evidence="13 14">
    <name type="scientific">Desulfocapsa sulfexigens (strain DSM 10523 / SB164P1)</name>
    <dbReference type="NCBI Taxonomy" id="1167006"/>
    <lineage>
        <taxon>Bacteria</taxon>
        <taxon>Pseudomonadati</taxon>
        <taxon>Thermodesulfobacteriota</taxon>
        <taxon>Desulfobulbia</taxon>
        <taxon>Desulfobulbales</taxon>
        <taxon>Desulfocapsaceae</taxon>
        <taxon>Desulfocapsa</taxon>
    </lineage>
</organism>
<evidence type="ECO:0000256" key="10">
    <source>
        <dbReference type="ARBA" id="ARBA00034269"/>
    </source>
</evidence>
<dbReference type="InterPro" id="IPR004488">
    <property type="entry name" value="Mg/Co-transport_prot_CorA"/>
</dbReference>
<dbReference type="AlphaFoldDB" id="M1PL09"/>
<comment type="function">
    <text evidence="11">Mediates influx of magnesium ions. Alternates between open and closed states. Activated by low cytoplasmic Mg(2+) levels. Inactive when cytoplasmic Mg(2+) levels are high.</text>
</comment>
<dbReference type="Proteomes" id="UP000011721">
    <property type="component" value="Chromosome"/>
</dbReference>
<evidence type="ECO:0000313" key="13">
    <source>
        <dbReference type="EMBL" id="AGF77166.1"/>
    </source>
</evidence>
<accession>M1PL09</accession>
<dbReference type="Gene3D" id="1.20.58.340">
    <property type="entry name" value="Magnesium transport protein CorA, transmembrane region"/>
    <property type="match status" value="2"/>
</dbReference>
<dbReference type="PANTHER" id="PTHR46494">
    <property type="entry name" value="CORA FAMILY METAL ION TRANSPORTER (EUROFUNG)"/>
    <property type="match status" value="1"/>
</dbReference>
<keyword evidence="5 12" id="KW-0812">Transmembrane</keyword>
<evidence type="ECO:0000313" key="14">
    <source>
        <dbReference type="Proteomes" id="UP000011721"/>
    </source>
</evidence>
<feature type="transmembrane region" description="Helical" evidence="12">
    <location>
        <begin position="327"/>
        <end position="347"/>
    </location>
</feature>
<comment type="catalytic activity">
    <reaction evidence="10">
        <text>Mg(2+)(in) = Mg(2+)(out)</text>
        <dbReference type="Rhea" id="RHEA:29827"/>
        <dbReference type="ChEBI" id="CHEBI:18420"/>
    </reaction>
</comment>
<dbReference type="eggNOG" id="COG0598">
    <property type="taxonomic scope" value="Bacteria"/>
</dbReference>
<evidence type="ECO:0000256" key="5">
    <source>
        <dbReference type="ARBA" id="ARBA00022692"/>
    </source>
</evidence>
<dbReference type="GO" id="GO:0015087">
    <property type="term" value="F:cobalt ion transmembrane transporter activity"/>
    <property type="evidence" value="ECO:0007669"/>
    <property type="project" value="UniProtKB-UniRule"/>
</dbReference>
<dbReference type="NCBIfam" id="TIGR00383">
    <property type="entry name" value="corA"/>
    <property type="match status" value="1"/>
</dbReference>
<protein>
    <recommendedName>
        <fullName evidence="12">Magnesium transport protein CorA</fullName>
    </recommendedName>
</protein>
<evidence type="ECO:0000256" key="11">
    <source>
        <dbReference type="ARBA" id="ARBA00045497"/>
    </source>
</evidence>
<dbReference type="InterPro" id="IPR045861">
    <property type="entry name" value="CorA_cytoplasmic_dom"/>
</dbReference>
<sequence>MKKSYGKISDKAGLPPGSLVHVGQYREDPIRFSWMDYDETGCKEREGNTLTEKTQAPREKNVHWLHLNGVHQPELIRQIGEQHEIHSLTLEDILNTEHRPKLDETDDGFFLIAKMPTLAAEGTISFESVNILLGDFGVATFVTGDQDPFIPIRSRIRNGTGKIRKRDHDYLVYTLLDSVIDCYLVVIEQLQDKILEFEEEVLYNAQPESLLQLQTLQRTILQLRQVVQPMRDMVAKLCRIDDQLINESTRKYFEDVLDHMNAVSANTDHFRELLTSILELHVSMMNTKMNQVVQLLTVFAAIFMPLTFLAGIYGMNFRYMPGLENQYGYFILLLLMVGLAISMIFFFRKRKWL</sequence>
<dbReference type="GO" id="GO:0015095">
    <property type="term" value="F:magnesium ion transmembrane transporter activity"/>
    <property type="evidence" value="ECO:0007669"/>
    <property type="project" value="UniProtKB-UniRule"/>
</dbReference>
<reference evidence="14" key="1">
    <citation type="journal article" date="2013" name="Stand. Genomic Sci.">
        <title>Complete genome sequence of Desulfocapsa sulfexigens, a marine deltaproteobacterium specialized in disproportionating inorganic sulfur compounds.</title>
        <authorList>
            <person name="Finster K.W."/>
            <person name="Kjeldsen K.U."/>
            <person name="Kube M."/>
            <person name="Reinhardt R."/>
            <person name="Mussmann M."/>
            <person name="Amann R."/>
            <person name="Schreiber L."/>
        </authorList>
    </citation>
    <scope>NUCLEOTIDE SEQUENCE [LARGE SCALE GENOMIC DNA]</scope>
    <source>
        <strain evidence="14">DSM 10523 / SB164P1</strain>
    </source>
</reference>
<evidence type="ECO:0000256" key="4">
    <source>
        <dbReference type="ARBA" id="ARBA00022475"/>
    </source>
</evidence>
<proteinExistence type="inferred from homology"/>
<evidence type="ECO:0000256" key="8">
    <source>
        <dbReference type="ARBA" id="ARBA00023065"/>
    </source>
</evidence>
<dbReference type="CDD" id="cd12828">
    <property type="entry name" value="TmCorA-like_1"/>
    <property type="match status" value="1"/>
</dbReference>
<dbReference type="STRING" id="1167006.UWK_00585"/>
<keyword evidence="7 12" id="KW-1133">Transmembrane helix</keyword>
<keyword evidence="8 12" id="KW-0406">Ion transport</keyword>
<dbReference type="InterPro" id="IPR045863">
    <property type="entry name" value="CorA_TM1_TM2"/>
</dbReference>
<keyword evidence="6 12" id="KW-0460">Magnesium</keyword>
<evidence type="ECO:0000256" key="12">
    <source>
        <dbReference type="RuleBase" id="RU362010"/>
    </source>
</evidence>
<dbReference type="FunFam" id="1.20.58.340:FF:000004">
    <property type="entry name" value="Magnesium transport protein CorA"/>
    <property type="match status" value="1"/>
</dbReference>
<dbReference type="Gene3D" id="3.30.460.20">
    <property type="entry name" value="CorA soluble domain-like"/>
    <property type="match status" value="1"/>
</dbReference>
<dbReference type="SUPFAM" id="SSF143865">
    <property type="entry name" value="CorA soluble domain-like"/>
    <property type="match status" value="1"/>
</dbReference>
<dbReference type="HOGENOM" id="CLU_007127_0_0_7"/>
<name>M1PL09_DESSD</name>
<dbReference type="SUPFAM" id="SSF144083">
    <property type="entry name" value="Magnesium transport protein CorA, transmembrane region"/>
    <property type="match status" value="1"/>
</dbReference>
<gene>
    <name evidence="12" type="primary">corA</name>
    <name evidence="13" type="ordered locus">UWK_00585</name>
</gene>
<dbReference type="PANTHER" id="PTHR46494:SF1">
    <property type="entry name" value="CORA FAMILY METAL ION TRANSPORTER (EUROFUNG)"/>
    <property type="match status" value="1"/>
</dbReference>
<keyword evidence="14" id="KW-1185">Reference proteome</keyword>
<dbReference type="GO" id="GO:0000287">
    <property type="term" value="F:magnesium ion binding"/>
    <property type="evidence" value="ECO:0007669"/>
    <property type="project" value="TreeGrafter"/>
</dbReference>
<keyword evidence="3 12" id="KW-0813">Transport</keyword>
<dbReference type="InterPro" id="IPR002523">
    <property type="entry name" value="MgTranspt_CorA/ZnTranspt_ZntB"/>
</dbReference>
<evidence type="ECO:0000256" key="6">
    <source>
        <dbReference type="ARBA" id="ARBA00022842"/>
    </source>
</evidence>
<comment type="similarity">
    <text evidence="2 12">Belongs to the CorA metal ion transporter (MIT) (TC 1.A.35) family.</text>
</comment>
<dbReference type="RefSeq" id="WP_015402864.1">
    <property type="nucleotide sequence ID" value="NC_020304.1"/>
</dbReference>
<evidence type="ECO:0000256" key="1">
    <source>
        <dbReference type="ARBA" id="ARBA00004651"/>
    </source>
</evidence>
<dbReference type="KEGG" id="dsf:UWK_00585"/>
<evidence type="ECO:0000256" key="9">
    <source>
        <dbReference type="ARBA" id="ARBA00023136"/>
    </source>
</evidence>
<evidence type="ECO:0000256" key="3">
    <source>
        <dbReference type="ARBA" id="ARBA00022448"/>
    </source>
</evidence>
<comment type="subcellular location">
    <subcellularLocation>
        <location evidence="1">Cell membrane</location>
        <topology evidence="1">Multi-pass membrane protein</topology>
    </subcellularLocation>
    <subcellularLocation>
        <location evidence="12">Membrane</location>
        <topology evidence="12">Multi-pass membrane protein</topology>
    </subcellularLocation>
</comment>
<feature type="transmembrane region" description="Helical" evidence="12">
    <location>
        <begin position="292"/>
        <end position="315"/>
    </location>
</feature>
<dbReference type="GO" id="GO:0050897">
    <property type="term" value="F:cobalt ion binding"/>
    <property type="evidence" value="ECO:0007669"/>
    <property type="project" value="TreeGrafter"/>
</dbReference>
<dbReference type="GO" id="GO:0005886">
    <property type="term" value="C:plasma membrane"/>
    <property type="evidence" value="ECO:0007669"/>
    <property type="project" value="UniProtKB-SubCell"/>
</dbReference>
<evidence type="ECO:0000256" key="2">
    <source>
        <dbReference type="ARBA" id="ARBA00009765"/>
    </source>
</evidence>
<keyword evidence="9 12" id="KW-0472">Membrane</keyword>
<evidence type="ECO:0000256" key="7">
    <source>
        <dbReference type="ARBA" id="ARBA00022989"/>
    </source>
</evidence>
<dbReference type="OrthoDB" id="9803416at2"/>